<dbReference type="InterPro" id="IPR033656">
    <property type="entry name" value="HisRS_anticodon"/>
</dbReference>
<evidence type="ECO:0000256" key="8">
    <source>
        <dbReference type="ARBA" id="ARBA00047639"/>
    </source>
</evidence>
<feature type="binding site" evidence="10">
    <location>
        <begin position="262"/>
        <end position="263"/>
    </location>
    <ligand>
        <name>L-histidine</name>
        <dbReference type="ChEBI" id="CHEBI:57595"/>
    </ligand>
</feature>
<keyword evidence="4 9" id="KW-0547">Nucleotide-binding</keyword>
<comment type="caution">
    <text evidence="12">The sequence shown here is derived from an EMBL/GenBank/DDBJ whole genome shotgun (WGS) entry which is preliminary data.</text>
</comment>
<keyword evidence="5 9" id="KW-0067">ATP-binding</keyword>
<comment type="subcellular location">
    <subcellularLocation>
        <location evidence="9">Cytoplasm</location>
    </subcellularLocation>
</comment>
<keyword evidence="7 9" id="KW-0030">Aminoacyl-tRNA synthetase</keyword>
<dbReference type="Gene3D" id="3.40.50.800">
    <property type="entry name" value="Anticodon-binding domain"/>
    <property type="match status" value="1"/>
</dbReference>
<feature type="binding site" evidence="10">
    <location>
        <position position="131"/>
    </location>
    <ligand>
        <name>L-histidine</name>
        <dbReference type="ChEBI" id="CHEBI:57595"/>
    </ligand>
</feature>
<dbReference type="PANTHER" id="PTHR43707:SF1">
    <property type="entry name" value="HISTIDINE--TRNA LIGASE, MITOCHONDRIAL-RELATED"/>
    <property type="match status" value="1"/>
</dbReference>
<comment type="subunit">
    <text evidence="9">Homodimer.</text>
</comment>
<evidence type="ECO:0000256" key="9">
    <source>
        <dbReference type="HAMAP-Rule" id="MF_00127"/>
    </source>
</evidence>
<dbReference type="GO" id="GO:0016740">
    <property type="term" value="F:transferase activity"/>
    <property type="evidence" value="ECO:0007669"/>
    <property type="project" value="UniProtKB-ARBA"/>
</dbReference>
<evidence type="ECO:0000313" key="13">
    <source>
        <dbReference type="Proteomes" id="UP000824123"/>
    </source>
</evidence>
<evidence type="ECO:0000256" key="2">
    <source>
        <dbReference type="ARBA" id="ARBA00022490"/>
    </source>
</evidence>
<feature type="binding site" evidence="10">
    <location>
        <position position="127"/>
    </location>
    <ligand>
        <name>L-histidine</name>
        <dbReference type="ChEBI" id="CHEBI:57595"/>
    </ligand>
</feature>
<dbReference type="GO" id="GO:0004821">
    <property type="term" value="F:histidine-tRNA ligase activity"/>
    <property type="evidence" value="ECO:0007669"/>
    <property type="project" value="UniProtKB-UniRule"/>
</dbReference>
<comment type="similarity">
    <text evidence="1 9">Belongs to the class-II aminoacyl-tRNA synthetase family.</text>
</comment>
<keyword evidence="2 9" id="KW-0963">Cytoplasm</keyword>
<reference evidence="12" key="2">
    <citation type="journal article" date="2021" name="PeerJ">
        <title>Extensive microbial diversity within the chicken gut microbiome revealed by metagenomics and culture.</title>
        <authorList>
            <person name="Gilroy R."/>
            <person name="Ravi A."/>
            <person name="Getino M."/>
            <person name="Pursley I."/>
            <person name="Horton D.L."/>
            <person name="Alikhan N.F."/>
            <person name="Baker D."/>
            <person name="Gharbi K."/>
            <person name="Hall N."/>
            <person name="Watson M."/>
            <person name="Adriaenssens E.M."/>
            <person name="Foster-Nyarko E."/>
            <person name="Jarju S."/>
            <person name="Secka A."/>
            <person name="Antonio M."/>
            <person name="Oren A."/>
            <person name="Chaudhuri R.R."/>
            <person name="La Ragione R."/>
            <person name="Hildebrand F."/>
            <person name="Pallen M.J."/>
        </authorList>
    </citation>
    <scope>NUCLEOTIDE SEQUENCE</scope>
    <source>
        <strain evidence="12">ChiSxjej2B14-8506</strain>
    </source>
</reference>
<dbReference type="CDD" id="cd00859">
    <property type="entry name" value="HisRS_anticodon"/>
    <property type="match status" value="1"/>
</dbReference>
<feature type="binding site" evidence="10">
    <location>
        <position position="258"/>
    </location>
    <ligand>
        <name>L-histidine</name>
        <dbReference type="ChEBI" id="CHEBI:57595"/>
    </ligand>
</feature>
<dbReference type="HAMAP" id="MF_00127">
    <property type="entry name" value="His_tRNA_synth"/>
    <property type="match status" value="1"/>
</dbReference>
<dbReference type="GO" id="GO:0005524">
    <property type="term" value="F:ATP binding"/>
    <property type="evidence" value="ECO:0007669"/>
    <property type="project" value="UniProtKB-UniRule"/>
</dbReference>
<proteinExistence type="inferred from homology"/>
<accession>A0A9D1LQV1</accession>
<dbReference type="SUPFAM" id="SSF52954">
    <property type="entry name" value="Class II aaRS ABD-related"/>
    <property type="match status" value="1"/>
</dbReference>
<keyword evidence="6 9" id="KW-0648">Protein biosynthesis</keyword>
<gene>
    <name evidence="9" type="primary">hisS</name>
    <name evidence="12" type="ORF">IAC59_04045</name>
</gene>
<evidence type="ECO:0000256" key="1">
    <source>
        <dbReference type="ARBA" id="ARBA00008226"/>
    </source>
</evidence>
<organism evidence="12 13">
    <name type="scientific">Candidatus Fimadaptatus faecigallinarum</name>
    <dbReference type="NCBI Taxonomy" id="2840814"/>
    <lineage>
        <taxon>Bacteria</taxon>
        <taxon>Bacillati</taxon>
        <taxon>Bacillota</taxon>
        <taxon>Clostridia</taxon>
        <taxon>Eubacteriales</taxon>
        <taxon>Candidatus Fimadaptatus</taxon>
    </lineage>
</organism>
<evidence type="ECO:0000256" key="3">
    <source>
        <dbReference type="ARBA" id="ARBA00022598"/>
    </source>
</evidence>
<feature type="domain" description="Aminoacyl-transfer RNA synthetases class-II family profile" evidence="11">
    <location>
        <begin position="1"/>
        <end position="331"/>
    </location>
</feature>
<dbReference type="EMBL" id="DVNK01000027">
    <property type="protein sequence ID" value="HIU46409.1"/>
    <property type="molecule type" value="Genomic_DNA"/>
</dbReference>
<sequence length="429" mass="47170">MLTQAPRGTKDVLPDESYLWQLIEKTQREVCALYGMREVRTPVIEHTELFQRSVGDTTDVVQKEMYTFKDRGDRSITLKPEGTAGVVRAFIESGLCAQPLPQKMCYINCPVFRYEAPQSGRLREHHQFGVEVFGAPDASCDAELISLALDVMGRLGVKGLMLRINSIGCPTCRETYKRKLIDFLNERRDQLCKTCLDRMERNPLRVLDCKEPGCKAATVGAPSILDNLCDDCRNHFDALKRYLDALGIAYEVDSRIVRGLDYYTKTVFEIITTVPGEDGKPAGELTVCGGGRYDGLVEQVGGPKCAGIGFGMGEERLIMVMRQQGIAPVAPRLYDAFIVTMGADARVEGMLLARELRAAGLRCDIDHAARSMKAQFKYAGKLGAPVVAVLAGDELAQGVVKLKDMAASEEHTVPRAQAVAEIARLAGKA</sequence>
<dbReference type="InterPro" id="IPR036621">
    <property type="entry name" value="Anticodon-bd_dom_sf"/>
</dbReference>
<dbReference type="Proteomes" id="UP000824123">
    <property type="component" value="Unassembled WGS sequence"/>
</dbReference>
<dbReference type="InterPro" id="IPR004516">
    <property type="entry name" value="HisRS/HisZ"/>
</dbReference>
<dbReference type="PANTHER" id="PTHR43707">
    <property type="entry name" value="HISTIDYL-TRNA SYNTHETASE"/>
    <property type="match status" value="1"/>
</dbReference>
<dbReference type="NCBIfam" id="TIGR00442">
    <property type="entry name" value="hisS"/>
    <property type="match status" value="1"/>
</dbReference>
<dbReference type="GO" id="GO:0005737">
    <property type="term" value="C:cytoplasm"/>
    <property type="evidence" value="ECO:0007669"/>
    <property type="project" value="UniProtKB-SubCell"/>
</dbReference>
<dbReference type="Pfam" id="PF03129">
    <property type="entry name" value="HGTP_anticodon"/>
    <property type="match status" value="1"/>
</dbReference>
<dbReference type="CDD" id="cd00773">
    <property type="entry name" value="HisRS-like_core"/>
    <property type="match status" value="1"/>
</dbReference>
<comment type="catalytic activity">
    <reaction evidence="8 9">
        <text>tRNA(His) + L-histidine + ATP = L-histidyl-tRNA(His) + AMP + diphosphate + H(+)</text>
        <dbReference type="Rhea" id="RHEA:17313"/>
        <dbReference type="Rhea" id="RHEA-COMP:9665"/>
        <dbReference type="Rhea" id="RHEA-COMP:9689"/>
        <dbReference type="ChEBI" id="CHEBI:15378"/>
        <dbReference type="ChEBI" id="CHEBI:30616"/>
        <dbReference type="ChEBI" id="CHEBI:33019"/>
        <dbReference type="ChEBI" id="CHEBI:57595"/>
        <dbReference type="ChEBI" id="CHEBI:78442"/>
        <dbReference type="ChEBI" id="CHEBI:78527"/>
        <dbReference type="ChEBI" id="CHEBI:456215"/>
        <dbReference type="EC" id="6.1.1.21"/>
    </reaction>
</comment>
<protein>
    <recommendedName>
        <fullName evidence="9">Histidine--tRNA ligase</fullName>
        <ecNumber evidence="9">6.1.1.21</ecNumber>
    </recommendedName>
    <alternativeName>
        <fullName evidence="9">Histidyl-tRNA synthetase</fullName>
        <shortName evidence="9">HisRS</shortName>
    </alternativeName>
</protein>
<evidence type="ECO:0000256" key="7">
    <source>
        <dbReference type="ARBA" id="ARBA00023146"/>
    </source>
</evidence>
<evidence type="ECO:0000259" key="11">
    <source>
        <dbReference type="PROSITE" id="PS50862"/>
    </source>
</evidence>
<dbReference type="InterPro" id="IPR045864">
    <property type="entry name" value="aa-tRNA-synth_II/BPL/LPL"/>
</dbReference>
<dbReference type="InterPro" id="IPR004154">
    <property type="entry name" value="Anticodon-bd"/>
</dbReference>
<dbReference type="PROSITE" id="PS50862">
    <property type="entry name" value="AA_TRNA_LIGASE_II"/>
    <property type="match status" value="1"/>
</dbReference>
<evidence type="ECO:0000256" key="4">
    <source>
        <dbReference type="ARBA" id="ARBA00022741"/>
    </source>
</evidence>
<evidence type="ECO:0000256" key="6">
    <source>
        <dbReference type="ARBA" id="ARBA00022917"/>
    </source>
</evidence>
<dbReference type="GO" id="GO:0140096">
    <property type="term" value="F:catalytic activity, acting on a protein"/>
    <property type="evidence" value="ECO:0007669"/>
    <property type="project" value="UniProtKB-ARBA"/>
</dbReference>
<dbReference type="EC" id="6.1.1.21" evidence="9"/>
<dbReference type="GO" id="GO:0006427">
    <property type="term" value="P:histidyl-tRNA aminoacylation"/>
    <property type="evidence" value="ECO:0007669"/>
    <property type="project" value="UniProtKB-UniRule"/>
</dbReference>
<dbReference type="InterPro" id="IPR015807">
    <property type="entry name" value="His-tRNA-ligase"/>
</dbReference>
<dbReference type="InterPro" id="IPR006195">
    <property type="entry name" value="aa-tRNA-synth_II"/>
</dbReference>
<dbReference type="PIRSF" id="PIRSF001549">
    <property type="entry name" value="His-tRNA_synth"/>
    <property type="match status" value="1"/>
</dbReference>
<name>A0A9D1LQV1_9FIRM</name>
<dbReference type="AlphaFoldDB" id="A0A9D1LQV1"/>
<reference evidence="12" key="1">
    <citation type="submission" date="2020-10" db="EMBL/GenBank/DDBJ databases">
        <authorList>
            <person name="Gilroy R."/>
        </authorList>
    </citation>
    <scope>NUCLEOTIDE SEQUENCE</scope>
    <source>
        <strain evidence="12">ChiSxjej2B14-8506</strain>
    </source>
</reference>
<feature type="binding site" evidence="10">
    <location>
        <position position="113"/>
    </location>
    <ligand>
        <name>L-histidine</name>
        <dbReference type="ChEBI" id="CHEBI:57595"/>
    </ligand>
</feature>
<evidence type="ECO:0000256" key="5">
    <source>
        <dbReference type="ARBA" id="ARBA00022840"/>
    </source>
</evidence>
<evidence type="ECO:0000313" key="12">
    <source>
        <dbReference type="EMBL" id="HIU46409.1"/>
    </source>
</evidence>
<dbReference type="SUPFAM" id="SSF55681">
    <property type="entry name" value="Class II aaRS and biotin synthetases"/>
    <property type="match status" value="1"/>
</dbReference>
<dbReference type="InterPro" id="IPR041715">
    <property type="entry name" value="HisRS-like_core"/>
</dbReference>
<feature type="binding site" evidence="10">
    <location>
        <begin position="81"/>
        <end position="83"/>
    </location>
    <ligand>
        <name>L-histidine</name>
        <dbReference type="ChEBI" id="CHEBI:57595"/>
    </ligand>
</feature>
<evidence type="ECO:0000256" key="10">
    <source>
        <dbReference type="PIRSR" id="PIRSR001549-1"/>
    </source>
</evidence>
<keyword evidence="3 9" id="KW-0436">Ligase</keyword>
<dbReference type="Gene3D" id="3.30.930.10">
    <property type="entry name" value="Bira Bifunctional Protein, Domain 2"/>
    <property type="match status" value="1"/>
</dbReference>
<dbReference type="Pfam" id="PF13393">
    <property type="entry name" value="tRNA-synt_His"/>
    <property type="match status" value="1"/>
</dbReference>